<comment type="pathway">
    <text evidence="2">Cofactor biosynthesis; thiamine diphosphate biosynthesis; thiamine diphosphate from thiamine phosphate: step 1/1.</text>
</comment>
<keyword evidence="7" id="KW-1185">Reference proteome</keyword>
<feature type="region of interest" description="Disordered" evidence="3">
    <location>
        <begin position="337"/>
        <end position="364"/>
    </location>
</feature>
<feature type="binding site" evidence="2">
    <location>
        <position position="90"/>
    </location>
    <ligand>
        <name>Mg(2+)</name>
        <dbReference type="ChEBI" id="CHEBI:18420"/>
        <label>3</label>
    </ligand>
</feature>
<feature type="binding site" evidence="2">
    <location>
        <position position="246"/>
    </location>
    <ligand>
        <name>Mg(2+)</name>
        <dbReference type="ChEBI" id="CHEBI:18420"/>
        <label>5</label>
    </ligand>
</feature>
<dbReference type="GO" id="GO:0000287">
    <property type="term" value="F:magnesium ion binding"/>
    <property type="evidence" value="ECO:0007669"/>
    <property type="project" value="UniProtKB-UniRule"/>
</dbReference>
<dbReference type="AlphaFoldDB" id="A0A7W8MSX7"/>
<evidence type="ECO:0000256" key="2">
    <source>
        <dbReference type="HAMAP-Rule" id="MF_02128"/>
    </source>
</evidence>
<feature type="binding site" evidence="2">
    <location>
        <begin position="142"/>
        <end position="143"/>
    </location>
    <ligand>
        <name>ATP</name>
        <dbReference type="ChEBI" id="CHEBI:30616"/>
    </ligand>
</feature>
<dbReference type="GO" id="GO:0009228">
    <property type="term" value="P:thiamine biosynthetic process"/>
    <property type="evidence" value="ECO:0007669"/>
    <property type="project" value="UniProtKB-KW"/>
</dbReference>
<feature type="binding site" evidence="2">
    <location>
        <position position="90"/>
    </location>
    <ligand>
        <name>Mg(2+)</name>
        <dbReference type="ChEBI" id="CHEBI:18420"/>
        <label>4</label>
    </ligand>
</feature>
<keyword evidence="1 2" id="KW-0784">Thiamine biosynthesis</keyword>
<comment type="caution">
    <text evidence="6">The sequence shown here is derived from an EMBL/GenBank/DDBJ whole genome shotgun (WGS) entry which is preliminary data.</text>
</comment>
<dbReference type="EMBL" id="JACHDY010000006">
    <property type="protein sequence ID" value="MBB5319153.1"/>
    <property type="molecule type" value="Genomic_DNA"/>
</dbReference>
<feature type="binding site" evidence="2">
    <location>
        <position position="68"/>
    </location>
    <ligand>
        <name>substrate</name>
    </ligand>
</feature>
<dbReference type="NCBIfam" id="TIGR01379">
    <property type="entry name" value="thiL"/>
    <property type="match status" value="1"/>
</dbReference>
<feature type="binding site" evidence="2">
    <location>
        <position position="44"/>
    </location>
    <ligand>
        <name>Mg(2+)</name>
        <dbReference type="ChEBI" id="CHEBI:18420"/>
        <label>3</label>
    </ligand>
</feature>
<gene>
    <name evidence="2" type="primary">thiL</name>
    <name evidence="6" type="ORF">HDF09_003852</name>
</gene>
<dbReference type="UniPathway" id="UPA00060">
    <property type="reaction ID" value="UER00142"/>
</dbReference>
<feature type="domain" description="PurM-like N-terminal" evidence="4">
    <location>
        <begin position="42"/>
        <end position="151"/>
    </location>
</feature>
<dbReference type="Gene3D" id="3.30.1330.10">
    <property type="entry name" value="PurM-like, N-terminal domain"/>
    <property type="match status" value="1"/>
</dbReference>
<proteinExistence type="inferred from homology"/>
<dbReference type="InterPro" id="IPR016188">
    <property type="entry name" value="PurM-like_N"/>
</dbReference>
<dbReference type="Pfam" id="PF00586">
    <property type="entry name" value="AIRS"/>
    <property type="match status" value="1"/>
</dbReference>
<comment type="miscellaneous">
    <text evidence="2">Reaction mechanism of ThiL seems to utilize a direct, inline transfer of the gamma-phosphate of ATP to TMP rather than a phosphorylated enzyme intermediate.</text>
</comment>
<evidence type="ECO:0000313" key="6">
    <source>
        <dbReference type="EMBL" id="MBB5319153.1"/>
    </source>
</evidence>
<feature type="compositionally biased region" description="Basic and acidic residues" evidence="3">
    <location>
        <begin position="212"/>
        <end position="223"/>
    </location>
</feature>
<dbReference type="Proteomes" id="UP000568106">
    <property type="component" value="Unassembled WGS sequence"/>
</dbReference>
<organism evidence="6 7">
    <name type="scientific">Tunturiibacter empetritectus</name>
    <dbReference type="NCBI Taxonomy" id="3069691"/>
    <lineage>
        <taxon>Bacteria</taxon>
        <taxon>Pseudomonadati</taxon>
        <taxon>Acidobacteriota</taxon>
        <taxon>Terriglobia</taxon>
        <taxon>Terriglobales</taxon>
        <taxon>Acidobacteriaceae</taxon>
        <taxon>Tunturiibacter</taxon>
    </lineage>
</organism>
<comment type="catalytic activity">
    <reaction evidence="2">
        <text>thiamine phosphate + ATP = thiamine diphosphate + ADP</text>
        <dbReference type="Rhea" id="RHEA:15913"/>
        <dbReference type="ChEBI" id="CHEBI:30616"/>
        <dbReference type="ChEBI" id="CHEBI:37575"/>
        <dbReference type="ChEBI" id="CHEBI:58937"/>
        <dbReference type="ChEBI" id="CHEBI:456216"/>
        <dbReference type="EC" id="2.7.4.16"/>
    </reaction>
</comment>
<dbReference type="InterPro" id="IPR006283">
    <property type="entry name" value="ThiL-like"/>
</dbReference>
<dbReference type="GO" id="GO:0005524">
    <property type="term" value="F:ATP binding"/>
    <property type="evidence" value="ECO:0007669"/>
    <property type="project" value="UniProtKB-UniRule"/>
</dbReference>
<feature type="binding site" evidence="2">
    <location>
        <position position="243"/>
    </location>
    <ligand>
        <name>Mg(2+)</name>
        <dbReference type="ChEBI" id="CHEBI:18420"/>
        <label>3</label>
    </ligand>
</feature>
<comment type="similarity">
    <text evidence="2">Belongs to the thiamine-monophosphate kinase family.</text>
</comment>
<dbReference type="SUPFAM" id="SSF56042">
    <property type="entry name" value="PurM C-terminal domain-like"/>
    <property type="match status" value="1"/>
</dbReference>
<keyword evidence="2" id="KW-0479">Metal-binding</keyword>
<keyword evidence="2" id="KW-0460">Magnesium</keyword>
<dbReference type="CDD" id="cd02194">
    <property type="entry name" value="ThiL"/>
    <property type="match status" value="1"/>
</dbReference>
<dbReference type="GO" id="GO:0009030">
    <property type="term" value="F:thiamine-phosphate kinase activity"/>
    <property type="evidence" value="ECO:0007669"/>
    <property type="project" value="UniProtKB-UniRule"/>
</dbReference>
<dbReference type="PANTHER" id="PTHR30270:SF0">
    <property type="entry name" value="THIAMINE-MONOPHOSPHATE KINASE"/>
    <property type="match status" value="1"/>
</dbReference>
<evidence type="ECO:0000259" key="5">
    <source>
        <dbReference type="Pfam" id="PF02769"/>
    </source>
</evidence>
<dbReference type="InterPro" id="IPR010918">
    <property type="entry name" value="PurM-like_C_dom"/>
</dbReference>
<dbReference type="EC" id="2.7.4.16" evidence="2"/>
<dbReference type="Pfam" id="PF02769">
    <property type="entry name" value="AIRS_C"/>
    <property type="match status" value="1"/>
</dbReference>
<dbReference type="GO" id="GO:0009229">
    <property type="term" value="P:thiamine diphosphate biosynthetic process"/>
    <property type="evidence" value="ECO:0007669"/>
    <property type="project" value="UniProtKB-UniRule"/>
</dbReference>
<accession>A0A7W8MSX7</accession>
<feature type="binding site" evidence="2">
    <location>
        <position position="143"/>
    </location>
    <ligand>
        <name>Mg(2+)</name>
        <dbReference type="ChEBI" id="CHEBI:18420"/>
        <label>1</label>
    </ligand>
</feature>
<feature type="binding site" evidence="2">
    <location>
        <position position="90"/>
    </location>
    <ligand>
        <name>Mg(2+)</name>
        <dbReference type="ChEBI" id="CHEBI:18420"/>
        <label>2</label>
    </ligand>
</feature>
<reference evidence="6" key="1">
    <citation type="submission" date="2020-08" db="EMBL/GenBank/DDBJ databases">
        <title>Genomic Encyclopedia of Type Strains, Phase IV (KMG-V): Genome sequencing to study the core and pangenomes of soil and plant-associated prokaryotes.</title>
        <authorList>
            <person name="Whitman W."/>
        </authorList>
    </citation>
    <scope>NUCLEOTIDE SEQUENCE [LARGE SCALE GENOMIC DNA]</scope>
    <source>
        <strain evidence="6">M8UP27</strain>
    </source>
</reference>
<feature type="binding site" evidence="2">
    <location>
        <position position="44"/>
    </location>
    <ligand>
        <name>Mg(2+)</name>
        <dbReference type="ChEBI" id="CHEBI:18420"/>
        <label>4</label>
    </ligand>
</feature>
<evidence type="ECO:0000256" key="1">
    <source>
        <dbReference type="ARBA" id="ARBA00022977"/>
    </source>
</evidence>
<feature type="binding site" evidence="2">
    <location>
        <position position="60"/>
    </location>
    <ligand>
        <name>Mg(2+)</name>
        <dbReference type="ChEBI" id="CHEBI:18420"/>
        <label>1</label>
    </ligand>
</feature>
<evidence type="ECO:0000256" key="3">
    <source>
        <dbReference type="SAM" id="MobiDB-lite"/>
    </source>
</evidence>
<dbReference type="SUPFAM" id="SSF55326">
    <property type="entry name" value="PurM N-terminal domain-like"/>
    <property type="match status" value="1"/>
</dbReference>
<dbReference type="HAMAP" id="MF_02128">
    <property type="entry name" value="TMP_kinase"/>
    <property type="match status" value="1"/>
</dbReference>
<comment type="caution">
    <text evidence="2">Lacks conserved residue(s) required for the propagation of feature annotation.</text>
</comment>
<feature type="domain" description="PurM-like C-terminal" evidence="5">
    <location>
        <begin position="178"/>
        <end position="273"/>
    </location>
</feature>
<dbReference type="PANTHER" id="PTHR30270">
    <property type="entry name" value="THIAMINE-MONOPHOSPHATE KINASE"/>
    <property type="match status" value="1"/>
</dbReference>
<dbReference type="InterPro" id="IPR036921">
    <property type="entry name" value="PurM-like_N_sf"/>
</dbReference>
<feature type="binding site" evidence="2">
    <location>
        <position position="349"/>
    </location>
    <ligand>
        <name>substrate</name>
    </ligand>
</feature>
<feature type="region of interest" description="Disordered" evidence="3">
    <location>
        <begin position="204"/>
        <end position="223"/>
    </location>
</feature>
<sequence>MLTVYAAISMKKPSHPFGELGLIEQIRRDFATSSSAVKLGIGDDCAILRPPPGCEVLVTTDFTLEGRHFRRDSHPPESVGHRCLARGLSDLAAMGATPIAAFLSLALPSTMLAESAGRTWTKSFFNGLRALAELHSVPLAGGDTSESPGGRSALILADIVLIGSAPKGKALRRSGASPGDALYVTGQLGGAAAELATMLKRRRRTPNNKAAKTTEDHPHMFPEPRLDVGEALQRRGLATACLDISDGLSTDLAHLCRASGVNAEIEQEALPIHPFAGKLDAPAALHAALHGGEDYELLFAAPSSVRLPSSLAGVPLTRIGTLKARRAGHPLMTLLAPDGSHTELKPGGWEHFSKPVRTPKKPPR</sequence>
<feature type="binding site" evidence="2">
    <location>
        <position position="173"/>
    </location>
    <ligand>
        <name>ATP</name>
        <dbReference type="ChEBI" id="CHEBI:30616"/>
    </ligand>
</feature>
<feature type="binding site" evidence="2">
    <location>
        <position position="59"/>
    </location>
    <ligand>
        <name>Mg(2+)</name>
        <dbReference type="ChEBI" id="CHEBI:18420"/>
        <label>4</label>
    </ligand>
</feature>
<feature type="binding site" evidence="2">
    <location>
        <position position="293"/>
    </location>
    <ligand>
        <name>substrate</name>
    </ligand>
</feature>
<name>A0A7W8MSX7_9BACT</name>
<keyword evidence="2 6" id="KW-0418">Kinase</keyword>
<dbReference type="Gene3D" id="3.90.650.10">
    <property type="entry name" value="PurM-like C-terminal domain"/>
    <property type="match status" value="1"/>
</dbReference>
<dbReference type="InterPro" id="IPR036676">
    <property type="entry name" value="PurM-like_C_sf"/>
</dbReference>
<feature type="binding site" evidence="2">
    <location>
        <position position="61"/>
    </location>
    <ligand>
        <name>Mg(2+)</name>
        <dbReference type="ChEBI" id="CHEBI:18420"/>
        <label>2</label>
    </ligand>
</feature>
<keyword evidence="2 6" id="KW-0808">Transferase</keyword>
<protein>
    <recommendedName>
        <fullName evidence="2">Thiamine-monophosphate kinase</fullName>
        <shortName evidence="2">TMP kinase</shortName>
        <shortName evidence="2">Thiamine-phosphate kinase</shortName>
        <ecNumber evidence="2">2.7.4.16</ecNumber>
    </recommendedName>
</protein>
<keyword evidence="2" id="KW-0547">Nucleotide-binding</keyword>
<evidence type="ECO:0000259" key="4">
    <source>
        <dbReference type="Pfam" id="PF00586"/>
    </source>
</evidence>
<feature type="binding site" evidence="2">
    <location>
        <position position="61"/>
    </location>
    <ligand>
        <name>Mg(2+)</name>
        <dbReference type="ChEBI" id="CHEBI:18420"/>
        <label>1</label>
    </ligand>
</feature>
<feature type="binding site" evidence="2">
    <location>
        <position position="245"/>
    </location>
    <ligand>
        <name>ATP</name>
        <dbReference type="ChEBI" id="CHEBI:30616"/>
    </ligand>
</feature>
<dbReference type="PIRSF" id="PIRSF005303">
    <property type="entry name" value="Thiam_monoph_kin"/>
    <property type="match status" value="1"/>
</dbReference>
<comment type="function">
    <text evidence="2">Catalyzes the ATP-dependent phosphorylation of thiamine-monophosphate (TMP) to form thiamine-pyrophosphate (TPP), the active form of vitamin B1.</text>
</comment>
<keyword evidence="2" id="KW-0067">ATP-binding</keyword>
<evidence type="ECO:0000313" key="7">
    <source>
        <dbReference type="Proteomes" id="UP000568106"/>
    </source>
</evidence>